<keyword evidence="4" id="KW-1185">Reference proteome</keyword>
<dbReference type="Proteomes" id="UP001642464">
    <property type="component" value="Unassembled WGS sequence"/>
</dbReference>
<evidence type="ECO:0000313" key="2">
    <source>
        <dbReference type="EMBL" id="CAK8997385.1"/>
    </source>
</evidence>
<comment type="caution">
    <text evidence="3">The sequence shown here is derived from an EMBL/GenBank/DDBJ whole genome shotgun (WGS) entry which is preliminary data.</text>
</comment>
<evidence type="ECO:0000256" key="1">
    <source>
        <dbReference type="SAM" id="MobiDB-lite"/>
    </source>
</evidence>
<feature type="compositionally biased region" description="Polar residues" evidence="1">
    <location>
        <begin position="1"/>
        <end position="15"/>
    </location>
</feature>
<feature type="compositionally biased region" description="Basic and acidic residues" evidence="1">
    <location>
        <begin position="165"/>
        <end position="174"/>
    </location>
</feature>
<feature type="region of interest" description="Disordered" evidence="1">
    <location>
        <begin position="165"/>
        <end position="188"/>
    </location>
</feature>
<proteinExistence type="predicted"/>
<gene>
    <name evidence="2" type="ORF">SCF082_LOCUS5194</name>
    <name evidence="3" type="ORF">SCF082_LOCUS5349</name>
</gene>
<reference evidence="3 4" key="1">
    <citation type="submission" date="2024-02" db="EMBL/GenBank/DDBJ databases">
        <authorList>
            <person name="Chen Y."/>
            <person name="Shah S."/>
            <person name="Dougan E. K."/>
            <person name="Thang M."/>
            <person name="Chan C."/>
        </authorList>
    </citation>
    <scope>NUCLEOTIDE SEQUENCE [LARGE SCALE GENOMIC DNA]</scope>
</reference>
<feature type="compositionally biased region" description="Acidic residues" evidence="1">
    <location>
        <begin position="175"/>
        <end position="187"/>
    </location>
</feature>
<evidence type="ECO:0000313" key="4">
    <source>
        <dbReference type="Proteomes" id="UP001642464"/>
    </source>
</evidence>
<feature type="region of interest" description="Disordered" evidence="1">
    <location>
        <begin position="235"/>
        <end position="273"/>
    </location>
</feature>
<dbReference type="EMBL" id="CAXAMM010002780">
    <property type="protein sequence ID" value="CAK8997385.1"/>
    <property type="molecule type" value="Genomic_DNA"/>
</dbReference>
<name>A0ABP0I873_9DINO</name>
<accession>A0ABP0I873</accession>
<feature type="region of interest" description="Disordered" evidence="1">
    <location>
        <begin position="1"/>
        <end position="70"/>
    </location>
</feature>
<feature type="region of interest" description="Disordered" evidence="1">
    <location>
        <begin position="353"/>
        <end position="382"/>
    </location>
</feature>
<protein>
    <submittedName>
        <fullName evidence="3">Uncharacterized protein</fullName>
    </submittedName>
</protein>
<sequence length="382" mass="43826">MSWRQTKQRWSTNDQWAWEQPWTKKTKGKETSKPFFYGYDGKKIELEDQGGAGSSSSSQRSSEEALREENRKLKEMMKKAQESGTMGVLSAAETQQLLTVDPREDLKERQKQLNIERRTLNKTSRLKETIEEKEKKFQGWKEFMEKGLRQEEKRLAKDLQELNMHLKDAEKSEKEDAELVDDKDQEEDLQRQELEDMKEQMRDFMNYATVMEQRQRQLTEQVTMLVGALQGAKLVGDPGRDSPQHPIALTRHDEIGQKRASDGKGDRSRSPAKAAKLIHDPRMTFAAMIQKALEPLSDQCQTVILTQLEANRQEYQTQESVQKLIESVIKGEETQASLDAGIGAHVPAALLPFRKHQTSRSRDSPYSTPVDSRPKGSFSSPD</sequence>
<evidence type="ECO:0000313" key="3">
    <source>
        <dbReference type="EMBL" id="CAK8997777.1"/>
    </source>
</evidence>
<organism evidence="3 4">
    <name type="scientific">Durusdinium trenchii</name>
    <dbReference type="NCBI Taxonomy" id="1381693"/>
    <lineage>
        <taxon>Eukaryota</taxon>
        <taxon>Sar</taxon>
        <taxon>Alveolata</taxon>
        <taxon>Dinophyceae</taxon>
        <taxon>Suessiales</taxon>
        <taxon>Symbiodiniaceae</taxon>
        <taxon>Durusdinium</taxon>
    </lineage>
</organism>
<dbReference type="EMBL" id="CAXAMM010002891">
    <property type="protein sequence ID" value="CAK8997777.1"/>
    <property type="molecule type" value="Genomic_DNA"/>
</dbReference>
<feature type="compositionally biased region" description="Basic and acidic residues" evidence="1">
    <location>
        <begin position="61"/>
        <end position="70"/>
    </location>
</feature>
<feature type="compositionally biased region" description="Basic and acidic residues" evidence="1">
    <location>
        <begin position="250"/>
        <end position="269"/>
    </location>
</feature>